<sequence>MDKRKISLLYGTVQGTLAVAVDFPDRPMDSPVNYNNNKLWFCINFEIISTAIVFMGCAGCSSSTISKLILNLIKIVDVCTSLRSVRNKMHNKLHLPYRLQQKHLSAIAYMLTFDFTGLGDFTGSSGTTDFKTFLVFSSSQSAKSNCRSCNSVAMPFSPISNALRNVPSHINGPPESPLHAPFILLLGSQPHILPPLTVGNSFLHDPPISYCTEKLTYRRCTTSFSAMLLCVVSTFCKRLGVPATTSISSDFIGPLPLICIENNIKRLIIGKHLLLSSYVFKMYSFKKFRLSCFGKAPRQKMKDPVNSVDLFSGIRKYFLKYIIIINTQGRTDGLYRVYSSQVVNYSNHTTPMGCIEKGIPYACDIFEKYYIFPTSFQKFTFNPIYIKNISLYVYVVSKQAQPSHKHSEKKYKLEKYPEIPSINEFKMI</sequence>
<organism evidence="1 2">
    <name type="scientific">Glossina palpalis gambiensis</name>
    <dbReference type="NCBI Taxonomy" id="67801"/>
    <lineage>
        <taxon>Eukaryota</taxon>
        <taxon>Metazoa</taxon>
        <taxon>Ecdysozoa</taxon>
        <taxon>Arthropoda</taxon>
        <taxon>Hexapoda</taxon>
        <taxon>Insecta</taxon>
        <taxon>Pterygota</taxon>
        <taxon>Neoptera</taxon>
        <taxon>Endopterygota</taxon>
        <taxon>Diptera</taxon>
        <taxon>Brachycera</taxon>
        <taxon>Muscomorpha</taxon>
        <taxon>Hippoboscoidea</taxon>
        <taxon>Glossinidae</taxon>
        <taxon>Glossina</taxon>
    </lineage>
</organism>
<reference evidence="1" key="2">
    <citation type="submission" date="2020-05" db="UniProtKB">
        <authorList>
            <consortium name="EnsemblMetazoa"/>
        </authorList>
    </citation>
    <scope>IDENTIFICATION</scope>
    <source>
        <strain evidence="1">IAEA</strain>
    </source>
</reference>
<accession>A0A1B0AU03</accession>
<dbReference type="Proteomes" id="UP000092460">
    <property type="component" value="Unassembled WGS sequence"/>
</dbReference>
<protein>
    <submittedName>
        <fullName evidence="1">Uncharacterized protein</fullName>
    </submittedName>
</protein>
<keyword evidence="2" id="KW-1185">Reference proteome</keyword>
<dbReference type="EMBL" id="JXJN01003489">
    <property type="status" value="NOT_ANNOTATED_CDS"/>
    <property type="molecule type" value="Genomic_DNA"/>
</dbReference>
<evidence type="ECO:0000313" key="1">
    <source>
        <dbReference type="EnsemblMetazoa" id="GPPI008551-PA"/>
    </source>
</evidence>
<dbReference type="AlphaFoldDB" id="A0A1B0AU03"/>
<dbReference type="EnsemblMetazoa" id="GPPI008551-RA">
    <property type="protein sequence ID" value="GPPI008551-PA"/>
    <property type="gene ID" value="GPPI008551"/>
</dbReference>
<proteinExistence type="predicted"/>
<dbReference type="EMBL" id="JXJN01003488">
    <property type="status" value="NOT_ANNOTATED_CDS"/>
    <property type="molecule type" value="Genomic_DNA"/>
</dbReference>
<dbReference type="VEuPathDB" id="VectorBase:GPPI008551"/>
<evidence type="ECO:0000313" key="2">
    <source>
        <dbReference type="Proteomes" id="UP000092460"/>
    </source>
</evidence>
<dbReference type="EMBL" id="JXJN01003490">
    <property type="status" value="NOT_ANNOTATED_CDS"/>
    <property type="molecule type" value="Genomic_DNA"/>
</dbReference>
<name>A0A1B0AU03_9MUSC</name>
<reference evidence="2" key="1">
    <citation type="submission" date="2015-01" db="EMBL/GenBank/DDBJ databases">
        <authorList>
            <person name="Aksoy S."/>
            <person name="Warren W."/>
            <person name="Wilson R.K."/>
        </authorList>
    </citation>
    <scope>NUCLEOTIDE SEQUENCE [LARGE SCALE GENOMIC DNA]</scope>
    <source>
        <strain evidence="2">IAEA</strain>
    </source>
</reference>